<accession>A0A0B7BRS5</accession>
<reference evidence="2" key="1">
    <citation type="submission" date="2014-12" db="EMBL/GenBank/DDBJ databases">
        <title>Insight into the proteome of Arion vulgaris.</title>
        <authorList>
            <person name="Aradska J."/>
            <person name="Bulat T."/>
            <person name="Smidak R."/>
            <person name="Sarate P."/>
            <person name="Gangsoo J."/>
            <person name="Sialana F."/>
            <person name="Bilban M."/>
            <person name="Lubec G."/>
        </authorList>
    </citation>
    <scope>NUCLEOTIDE SEQUENCE</scope>
    <source>
        <tissue evidence="2">Skin</tissue>
    </source>
</reference>
<evidence type="ECO:0000313" key="2">
    <source>
        <dbReference type="EMBL" id="CEK95924.1"/>
    </source>
</evidence>
<evidence type="ECO:0000259" key="1">
    <source>
        <dbReference type="PROSITE" id="PS50878"/>
    </source>
</evidence>
<dbReference type="Pfam" id="PF00078">
    <property type="entry name" value="RVT_1"/>
    <property type="match status" value="1"/>
</dbReference>
<feature type="non-terminal residue" evidence="2">
    <location>
        <position position="1"/>
    </location>
</feature>
<dbReference type="AlphaFoldDB" id="A0A0B7BRS5"/>
<gene>
    <name evidence="2" type="primary">ORF209506</name>
</gene>
<dbReference type="PANTHER" id="PTHR47027">
    <property type="entry name" value="REVERSE TRANSCRIPTASE DOMAIN-CONTAINING PROTEIN"/>
    <property type="match status" value="1"/>
</dbReference>
<organism evidence="2">
    <name type="scientific">Arion vulgaris</name>
    <dbReference type="NCBI Taxonomy" id="1028688"/>
    <lineage>
        <taxon>Eukaryota</taxon>
        <taxon>Metazoa</taxon>
        <taxon>Spiralia</taxon>
        <taxon>Lophotrochozoa</taxon>
        <taxon>Mollusca</taxon>
        <taxon>Gastropoda</taxon>
        <taxon>Heterobranchia</taxon>
        <taxon>Euthyneura</taxon>
        <taxon>Panpulmonata</taxon>
        <taxon>Eupulmonata</taxon>
        <taxon>Stylommatophora</taxon>
        <taxon>Helicina</taxon>
        <taxon>Arionoidea</taxon>
        <taxon>Arionidae</taxon>
        <taxon>Arion</taxon>
    </lineage>
</organism>
<dbReference type="InterPro" id="IPR043128">
    <property type="entry name" value="Rev_trsase/Diguanyl_cyclase"/>
</dbReference>
<dbReference type="EMBL" id="HACG01049059">
    <property type="protein sequence ID" value="CEK95924.1"/>
    <property type="molecule type" value="Transcribed_RNA"/>
</dbReference>
<proteinExistence type="predicted"/>
<dbReference type="PROSITE" id="PS50878">
    <property type="entry name" value="RT_POL"/>
    <property type="match status" value="1"/>
</dbReference>
<dbReference type="SUPFAM" id="SSF56672">
    <property type="entry name" value="DNA/RNA polymerases"/>
    <property type="match status" value="1"/>
</dbReference>
<sequence>YRQDNLALKKSGVRQGCVLSPLLFNIYIDRIVKEAQCEKDLIHIDNDCDDQLNNQINELLFADDQSLIYEDEDQLQHHMNSLLIACRKYNMKINKQKTETMKISR</sequence>
<dbReference type="InterPro" id="IPR000477">
    <property type="entry name" value="RT_dom"/>
</dbReference>
<dbReference type="InterPro" id="IPR043502">
    <property type="entry name" value="DNA/RNA_pol_sf"/>
</dbReference>
<feature type="domain" description="Reverse transcriptase" evidence="1">
    <location>
        <begin position="1"/>
        <end position="105"/>
    </location>
</feature>
<dbReference type="Gene3D" id="3.30.70.270">
    <property type="match status" value="1"/>
</dbReference>
<feature type="non-terminal residue" evidence="2">
    <location>
        <position position="105"/>
    </location>
</feature>
<dbReference type="PANTHER" id="PTHR47027:SF20">
    <property type="entry name" value="REVERSE TRANSCRIPTASE-LIKE PROTEIN WITH RNA-DIRECTED DNA POLYMERASE DOMAIN"/>
    <property type="match status" value="1"/>
</dbReference>
<protein>
    <recommendedName>
        <fullName evidence="1">Reverse transcriptase domain-containing protein</fullName>
    </recommendedName>
</protein>
<name>A0A0B7BRS5_9EUPU</name>